<sequence>QRLFATDNQHLHHTLSDDDSEAEESMQQGRELTIQEHEVQADHEDAARALRPLNRRLFATGNHHSHYALSSDDSDAEESMQQHHEPTSQEHDTRVIHEDADGASHPSDQRLFATDNQHLHHTLSDDDSEAEESMQQGRELTIQEHEVQADHEDAARALRPLNRRLFATDDRHSQHTLSDDDCEAEEPTQQSYRPDSSAFHGRPIESTSVARPPLSARNGNDQPQDIDRGYRSEMVVADMASLPVDGNRYHADGEFMTPVMDRPRRTRTTPPIADGFESDDESDDDQTIGNSANPSSTSARRAQVNNTQKENHNPFIHIPEPQNAEAIHRERARRRAEARDNLGYVIRGQKYSIYPSLYEESEDPELYGSTVLWPSESSRNDAAFTFSCPTAQNPDTIAVDEDDEDDNTPAKYGMTLLPIPKRTHVISDTSQADSSEDEQDHHLESSSGDSLARPLQSLERPSPTIVDLFSEDTTLVETREEDQASQSEPTIRIADSWMGSTKRPLEDAQPERASKAHIDASRQPSFAGPFQALKEGPLVERGGPALPAFDFSVGAAPALAKVEEAPKWYRLSKSTEEEEEAEEGPRWYRLSKSTTTVRMGSSSSMQEGGGSSGSHRGYGSSTYGSGDEDSDSGALNRSFDFEFKPVQPLSGSGSRPAKGHGLAIKRAEKHRLEPDPCRLLDDDGSGEHLCSAFEGCWGRRAPVVGLYYWDEEAWEEGRAEERKDKRFVLIRDPSNDD</sequence>
<feature type="compositionally biased region" description="Basic and acidic residues" evidence="1">
    <location>
        <begin position="80"/>
        <end position="93"/>
    </location>
</feature>
<organism evidence="2 3">
    <name type="scientific">Mortierella alpina</name>
    <name type="common">Oleaginous fungus</name>
    <name type="synonym">Mortierella renispora</name>
    <dbReference type="NCBI Taxonomy" id="64518"/>
    <lineage>
        <taxon>Eukaryota</taxon>
        <taxon>Fungi</taxon>
        <taxon>Fungi incertae sedis</taxon>
        <taxon>Mucoromycota</taxon>
        <taxon>Mortierellomycotina</taxon>
        <taxon>Mortierellomycetes</taxon>
        <taxon>Mortierellales</taxon>
        <taxon>Mortierellaceae</taxon>
        <taxon>Mortierella</taxon>
    </lineage>
</organism>
<accession>A0A9P6LYA6</accession>
<feature type="non-terminal residue" evidence="2">
    <location>
        <position position="737"/>
    </location>
</feature>
<feature type="region of interest" description="Disordered" evidence="1">
    <location>
        <begin position="169"/>
        <end position="227"/>
    </location>
</feature>
<dbReference type="OrthoDB" id="2431518at2759"/>
<feature type="region of interest" description="Disordered" evidence="1">
    <location>
        <begin position="1"/>
        <end position="29"/>
    </location>
</feature>
<dbReference type="EMBL" id="JAAAHY010001177">
    <property type="protein sequence ID" value="KAF9951792.1"/>
    <property type="molecule type" value="Genomic_DNA"/>
</dbReference>
<dbReference type="AlphaFoldDB" id="A0A9P6LYA6"/>
<evidence type="ECO:0000313" key="3">
    <source>
        <dbReference type="Proteomes" id="UP000738359"/>
    </source>
</evidence>
<evidence type="ECO:0000313" key="2">
    <source>
        <dbReference type="EMBL" id="KAF9951792.1"/>
    </source>
</evidence>
<feature type="compositionally biased region" description="Acidic residues" evidence="1">
    <location>
        <begin position="398"/>
        <end position="407"/>
    </location>
</feature>
<dbReference type="Proteomes" id="UP000738359">
    <property type="component" value="Unassembled WGS sequence"/>
</dbReference>
<gene>
    <name evidence="2" type="ORF">BGZ70_000858</name>
</gene>
<feature type="compositionally biased region" description="Acidic residues" evidence="1">
    <location>
        <begin position="276"/>
        <end position="286"/>
    </location>
</feature>
<name>A0A9P6LYA6_MORAP</name>
<feature type="compositionally biased region" description="Low complexity" evidence="1">
    <location>
        <begin position="613"/>
        <end position="625"/>
    </location>
</feature>
<feature type="region of interest" description="Disordered" evidence="1">
    <location>
        <begin position="253"/>
        <end position="317"/>
    </location>
</feature>
<protein>
    <submittedName>
        <fullName evidence="2">Uncharacterized protein</fullName>
    </submittedName>
</protein>
<feature type="compositionally biased region" description="Polar residues" evidence="1">
    <location>
        <begin position="287"/>
        <end position="308"/>
    </location>
</feature>
<comment type="caution">
    <text evidence="2">The sequence shown here is derived from an EMBL/GenBank/DDBJ whole genome shotgun (WGS) entry which is preliminary data.</text>
</comment>
<reference evidence="2" key="1">
    <citation type="journal article" date="2020" name="Fungal Divers.">
        <title>Resolving the Mortierellaceae phylogeny through synthesis of multi-gene phylogenetics and phylogenomics.</title>
        <authorList>
            <person name="Vandepol N."/>
            <person name="Liber J."/>
            <person name="Desiro A."/>
            <person name="Na H."/>
            <person name="Kennedy M."/>
            <person name="Barry K."/>
            <person name="Grigoriev I.V."/>
            <person name="Miller A.N."/>
            <person name="O'Donnell K."/>
            <person name="Stajich J.E."/>
            <person name="Bonito G."/>
        </authorList>
    </citation>
    <scope>NUCLEOTIDE SEQUENCE</scope>
    <source>
        <strain evidence="2">CK1249</strain>
    </source>
</reference>
<evidence type="ECO:0000256" key="1">
    <source>
        <dbReference type="SAM" id="MobiDB-lite"/>
    </source>
</evidence>
<feature type="region of interest" description="Disordered" evidence="1">
    <location>
        <begin position="572"/>
        <end position="636"/>
    </location>
</feature>
<proteinExistence type="predicted"/>
<feature type="region of interest" description="Disordered" evidence="1">
    <location>
        <begin position="388"/>
        <end position="511"/>
    </location>
</feature>
<keyword evidence="3" id="KW-1185">Reference proteome</keyword>
<feature type="region of interest" description="Disordered" evidence="1">
    <location>
        <begin position="65"/>
        <end position="93"/>
    </location>
</feature>